<reference evidence="1 2" key="1">
    <citation type="journal article" date="2021" name="Elife">
        <title>Chloroplast acquisition without the gene transfer in kleptoplastic sea slugs, Plakobranchus ocellatus.</title>
        <authorList>
            <person name="Maeda T."/>
            <person name="Takahashi S."/>
            <person name="Yoshida T."/>
            <person name="Shimamura S."/>
            <person name="Takaki Y."/>
            <person name="Nagai Y."/>
            <person name="Toyoda A."/>
            <person name="Suzuki Y."/>
            <person name="Arimoto A."/>
            <person name="Ishii H."/>
            <person name="Satoh N."/>
            <person name="Nishiyama T."/>
            <person name="Hasebe M."/>
            <person name="Maruyama T."/>
            <person name="Minagawa J."/>
            <person name="Obokata J."/>
            <person name="Shigenobu S."/>
        </authorList>
    </citation>
    <scope>NUCLEOTIDE SEQUENCE [LARGE SCALE GENOMIC DNA]</scope>
</reference>
<evidence type="ECO:0000313" key="2">
    <source>
        <dbReference type="Proteomes" id="UP000735302"/>
    </source>
</evidence>
<accession>A0AAV4AQR6</accession>
<sequence>MITDEIRLEEDSTQMQKAVQQSQQVHWTSWESALQRFLTWNEIWHVALLRIIFRIRAVYDLLPSNANLVRWRMKDATCPLCRGKQTAEHVLAYCKIALNQGSHTWRHNRVYKNLL</sequence>
<evidence type="ECO:0000313" key="1">
    <source>
        <dbReference type="EMBL" id="GFO10144.1"/>
    </source>
</evidence>
<gene>
    <name evidence="1" type="ORF">PoB_003664900</name>
</gene>
<keyword evidence="2" id="KW-1185">Reference proteome</keyword>
<proteinExistence type="predicted"/>
<comment type="caution">
    <text evidence="1">The sequence shown here is derived from an EMBL/GenBank/DDBJ whole genome shotgun (WGS) entry which is preliminary data.</text>
</comment>
<dbReference type="AlphaFoldDB" id="A0AAV4AQR6"/>
<dbReference type="Proteomes" id="UP000735302">
    <property type="component" value="Unassembled WGS sequence"/>
</dbReference>
<dbReference type="EMBL" id="BLXT01004148">
    <property type="protein sequence ID" value="GFO10144.1"/>
    <property type="molecule type" value="Genomic_DNA"/>
</dbReference>
<organism evidence="1 2">
    <name type="scientific">Plakobranchus ocellatus</name>
    <dbReference type="NCBI Taxonomy" id="259542"/>
    <lineage>
        <taxon>Eukaryota</taxon>
        <taxon>Metazoa</taxon>
        <taxon>Spiralia</taxon>
        <taxon>Lophotrochozoa</taxon>
        <taxon>Mollusca</taxon>
        <taxon>Gastropoda</taxon>
        <taxon>Heterobranchia</taxon>
        <taxon>Euthyneura</taxon>
        <taxon>Panpulmonata</taxon>
        <taxon>Sacoglossa</taxon>
        <taxon>Placobranchoidea</taxon>
        <taxon>Plakobranchidae</taxon>
        <taxon>Plakobranchus</taxon>
    </lineage>
</organism>
<name>A0AAV4AQR6_9GAST</name>
<protein>
    <submittedName>
        <fullName evidence="1">Polyprotein</fullName>
    </submittedName>
</protein>